<dbReference type="InterPro" id="IPR041698">
    <property type="entry name" value="Methyltransf_25"/>
</dbReference>
<feature type="domain" description="Methyltransferase" evidence="2">
    <location>
        <begin position="38"/>
        <end position="131"/>
    </location>
</feature>
<reference evidence="3" key="1">
    <citation type="submission" date="2023-03" db="EMBL/GenBank/DDBJ databases">
        <title>Actinoallomurus iriomotensis NBRC 103681.</title>
        <authorList>
            <person name="Ichikawa N."/>
            <person name="Sato H."/>
            <person name="Tonouchi N."/>
        </authorList>
    </citation>
    <scope>NUCLEOTIDE SEQUENCE</scope>
    <source>
        <strain evidence="3">NBRC 103681</strain>
    </source>
</reference>
<dbReference type="Pfam" id="PF13649">
    <property type="entry name" value="Methyltransf_25"/>
    <property type="match status" value="1"/>
</dbReference>
<dbReference type="Proteomes" id="UP001165135">
    <property type="component" value="Unassembled WGS sequence"/>
</dbReference>
<evidence type="ECO:0000256" key="1">
    <source>
        <dbReference type="ARBA" id="ARBA00022679"/>
    </source>
</evidence>
<dbReference type="SUPFAM" id="SSF53335">
    <property type="entry name" value="S-adenosyl-L-methionine-dependent methyltransferases"/>
    <property type="match status" value="1"/>
</dbReference>
<keyword evidence="1" id="KW-0808">Transferase</keyword>
<name>A0A9W6RNK1_9ACTN</name>
<dbReference type="GO" id="GO:0008168">
    <property type="term" value="F:methyltransferase activity"/>
    <property type="evidence" value="ECO:0007669"/>
    <property type="project" value="UniProtKB-KW"/>
</dbReference>
<protein>
    <submittedName>
        <fullName evidence="3">Methyltransferase</fullName>
    </submittedName>
</protein>
<gene>
    <name evidence="3" type="ORF">Airi01_067170</name>
</gene>
<dbReference type="RefSeq" id="WP_285629285.1">
    <property type="nucleotide sequence ID" value="NZ_BSTJ01000009.1"/>
</dbReference>
<dbReference type="GO" id="GO:0032259">
    <property type="term" value="P:methylation"/>
    <property type="evidence" value="ECO:0007669"/>
    <property type="project" value="UniProtKB-KW"/>
</dbReference>
<sequence>MTAEHWDARYRESERLWSGKPNDALVREVSDLSPGRALDLGCGEGGDAVWLARRGWRVTAVDVSRVALERAARHAAEAGVAERIDFQQHDLGESFPAGEFELVSAHFLHSLVDMPREEILRTAASAVVRGGVLLIVSHGGFPPWDHEHADVRLPTPQEILADLHLPEGQWEVQVCAEHERIQTGPDGTPVTRTDNTLRVRRSTVSR</sequence>
<organism evidence="3 4">
    <name type="scientific">Actinoallomurus iriomotensis</name>
    <dbReference type="NCBI Taxonomy" id="478107"/>
    <lineage>
        <taxon>Bacteria</taxon>
        <taxon>Bacillati</taxon>
        <taxon>Actinomycetota</taxon>
        <taxon>Actinomycetes</taxon>
        <taxon>Streptosporangiales</taxon>
        <taxon>Thermomonosporaceae</taxon>
        <taxon>Actinoallomurus</taxon>
    </lineage>
</organism>
<proteinExistence type="predicted"/>
<dbReference type="EMBL" id="BSTJ01000009">
    <property type="protein sequence ID" value="GLY78450.1"/>
    <property type="molecule type" value="Genomic_DNA"/>
</dbReference>
<dbReference type="InterPro" id="IPR029063">
    <property type="entry name" value="SAM-dependent_MTases_sf"/>
</dbReference>
<dbReference type="Gene3D" id="3.40.50.150">
    <property type="entry name" value="Vaccinia Virus protein VP39"/>
    <property type="match status" value="1"/>
</dbReference>
<accession>A0A9W6RNK1</accession>
<dbReference type="CDD" id="cd02440">
    <property type="entry name" value="AdoMet_MTases"/>
    <property type="match status" value="1"/>
</dbReference>
<comment type="caution">
    <text evidence="3">The sequence shown here is derived from an EMBL/GenBank/DDBJ whole genome shotgun (WGS) entry which is preliminary data.</text>
</comment>
<dbReference type="PANTHER" id="PTHR43861">
    <property type="entry name" value="TRANS-ACONITATE 2-METHYLTRANSFERASE-RELATED"/>
    <property type="match status" value="1"/>
</dbReference>
<dbReference type="PANTHER" id="PTHR43861:SF3">
    <property type="entry name" value="PUTATIVE (AFU_ORTHOLOGUE AFUA_2G14390)-RELATED"/>
    <property type="match status" value="1"/>
</dbReference>
<keyword evidence="3" id="KW-0489">Methyltransferase</keyword>
<evidence type="ECO:0000313" key="3">
    <source>
        <dbReference type="EMBL" id="GLY78450.1"/>
    </source>
</evidence>
<evidence type="ECO:0000313" key="4">
    <source>
        <dbReference type="Proteomes" id="UP001165135"/>
    </source>
</evidence>
<evidence type="ECO:0000259" key="2">
    <source>
        <dbReference type="Pfam" id="PF13649"/>
    </source>
</evidence>
<dbReference type="AlphaFoldDB" id="A0A9W6RNK1"/>